<protein>
    <submittedName>
        <fullName evidence="5">2-oxoglutarate ferredoxin oxidoreductase subunit alpha</fullName>
    </submittedName>
</protein>
<keyword evidence="1" id="KW-0560">Oxidoreductase</keyword>
<dbReference type="InterPro" id="IPR009014">
    <property type="entry name" value="Transketo_C/PFOR_II"/>
</dbReference>
<dbReference type="Gene3D" id="3.40.50.920">
    <property type="match status" value="1"/>
</dbReference>
<evidence type="ECO:0000313" key="6">
    <source>
        <dbReference type="Proteomes" id="UP000254263"/>
    </source>
</evidence>
<dbReference type="InterPro" id="IPR022367">
    <property type="entry name" value="2-oxoacid/accept_OxRdtase_asu"/>
</dbReference>
<dbReference type="InterPro" id="IPR033412">
    <property type="entry name" value="PFOR_II"/>
</dbReference>
<dbReference type="InterPro" id="IPR002880">
    <property type="entry name" value="Pyrv_Fd/Flavodoxin_OxRdtase_N"/>
</dbReference>
<dbReference type="AlphaFoldDB" id="A0A379DJC6"/>
<dbReference type="Proteomes" id="UP000254263">
    <property type="component" value="Unassembled WGS sequence"/>
</dbReference>
<evidence type="ECO:0000259" key="3">
    <source>
        <dbReference type="Pfam" id="PF01855"/>
    </source>
</evidence>
<dbReference type="CDD" id="cd07034">
    <property type="entry name" value="TPP_PYR_PFOR_IOR-alpha_like"/>
    <property type="match status" value="1"/>
</dbReference>
<dbReference type="EMBL" id="UGTI01000001">
    <property type="protein sequence ID" value="SUB77855.1"/>
    <property type="molecule type" value="Genomic_DNA"/>
</dbReference>
<dbReference type="Pfam" id="PF01558">
    <property type="entry name" value="POR"/>
    <property type="match status" value="1"/>
</dbReference>
<dbReference type="InterPro" id="IPR019752">
    <property type="entry name" value="Pyrv/ketoisovalerate_OxRed_cat"/>
</dbReference>
<feature type="domain" description="Pyruvate/ketoisovalerate oxidoreductase catalytic" evidence="2">
    <location>
        <begin position="32"/>
        <end position="221"/>
    </location>
</feature>
<evidence type="ECO:0000256" key="1">
    <source>
        <dbReference type="ARBA" id="ARBA00023002"/>
    </source>
</evidence>
<reference evidence="5 6" key="1">
    <citation type="submission" date="2018-06" db="EMBL/GenBank/DDBJ databases">
        <authorList>
            <consortium name="Pathogen Informatics"/>
            <person name="Doyle S."/>
        </authorList>
    </citation>
    <scope>NUCLEOTIDE SEQUENCE [LARGE SCALE GENOMIC DNA]</scope>
    <source>
        <strain evidence="5 6">NCTC13100</strain>
    </source>
</reference>
<dbReference type="SUPFAM" id="SSF53323">
    <property type="entry name" value="Pyruvate-ferredoxin oxidoreductase, PFOR, domain III"/>
    <property type="match status" value="1"/>
</dbReference>
<gene>
    <name evidence="5" type="ORF">NCTC13100_01000</name>
</gene>
<dbReference type="Pfam" id="PF17147">
    <property type="entry name" value="PFOR_II"/>
    <property type="match status" value="1"/>
</dbReference>
<dbReference type="Gene3D" id="3.40.50.970">
    <property type="match status" value="1"/>
</dbReference>
<name>A0A379DJC6_9PORP</name>
<evidence type="ECO:0000313" key="5">
    <source>
        <dbReference type="EMBL" id="SUB77855.1"/>
    </source>
</evidence>
<dbReference type="InterPro" id="IPR050722">
    <property type="entry name" value="Pyruvate:ferred/Flavod_OxRd"/>
</dbReference>
<dbReference type="GO" id="GO:0016903">
    <property type="term" value="F:oxidoreductase activity, acting on the aldehyde or oxo group of donors"/>
    <property type="evidence" value="ECO:0007669"/>
    <property type="project" value="InterPro"/>
</dbReference>
<dbReference type="Gene3D" id="3.40.920.10">
    <property type="entry name" value="Pyruvate-ferredoxin oxidoreductase, PFOR, domain III"/>
    <property type="match status" value="1"/>
</dbReference>
<feature type="domain" description="Pyruvate:ferredoxin oxidoreductase core" evidence="4">
    <location>
        <begin position="526"/>
        <end position="597"/>
    </location>
</feature>
<dbReference type="SUPFAM" id="SSF52518">
    <property type="entry name" value="Thiamin diphosphate-binding fold (THDP-binding)"/>
    <property type="match status" value="1"/>
</dbReference>
<dbReference type="PANTHER" id="PTHR32154">
    <property type="entry name" value="PYRUVATE-FLAVODOXIN OXIDOREDUCTASE-RELATED"/>
    <property type="match status" value="1"/>
</dbReference>
<evidence type="ECO:0000259" key="2">
    <source>
        <dbReference type="Pfam" id="PF01558"/>
    </source>
</evidence>
<evidence type="ECO:0000259" key="4">
    <source>
        <dbReference type="Pfam" id="PF17147"/>
    </source>
</evidence>
<dbReference type="FunFam" id="3.40.50.970:FF:000022">
    <property type="entry name" value="2-oxoglutarate ferredoxin oxidoreductase alpha subunit"/>
    <property type="match status" value="1"/>
</dbReference>
<accession>A0A379DJC6</accession>
<dbReference type="PANTHER" id="PTHR32154:SF20">
    <property type="entry name" value="2-OXOGLUTARATE OXIDOREDUCTASE SUBUNIT KORA"/>
    <property type="match status" value="1"/>
</dbReference>
<dbReference type="NCBIfam" id="TIGR03710">
    <property type="entry name" value="OAFO_sf"/>
    <property type="match status" value="1"/>
</dbReference>
<organism evidence="5 6">
    <name type="scientific">Porphyromonas macacae</name>
    <dbReference type="NCBI Taxonomy" id="28115"/>
    <lineage>
        <taxon>Bacteria</taxon>
        <taxon>Pseudomonadati</taxon>
        <taxon>Bacteroidota</taxon>
        <taxon>Bacteroidia</taxon>
        <taxon>Bacteroidales</taxon>
        <taxon>Porphyromonadaceae</taxon>
        <taxon>Porphyromonas</taxon>
    </lineage>
</organism>
<dbReference type="Pfam" id="PF01855">
    <property type="entry name" value="POR_N"/>
    <property type="match status" value="1"/>
</dbReference>
<sequence>MAKVSSNTNFMAEQQSVKTLKDVVIRFSGDSGDGMQLTGTIFSDLSAMYGNSISTFPDFPAEIRAPQGTLSGVSGFQVHIGTKRVHTPGDKADVLVAMNPAALKVNMKNLKPDSIIIFDSDSITEGDLKKAEFTTFDPIKELGFSTQKVLKAPISSMVKDGLAELGIDSKAALRTKNMFALGLLCWLLDRPLAHAEEFIENKFSKKPEIRDANIKVLHDGFNFGANTHASVSTYRVVGAEQEPGYYVDINGNKATAYGLVAASERSGLPLFLGSYPITPATDILHELAKLKYLGVKTVQAEDEIAGITTSIGASFAGNLAATSTSGPGLALKSEAIGLAIMAELPLVVIDVQRGGPSTGLPTKTEQTDLLQALYGHNGESPLPVLSAKTPAHCFEAAYWAAKIAVEYMTPVILLTDTFVANGSTAWRIPEKKDFPGIEPNFVQKHFEQKPEGWCAFTRDSRNVRYWAIPGTPEYMHRLGGLEKNPKTGAISTNPDDHQFMVDARQTKVNRVADIIPDLELEGDVDADLLVVGWGGTYGHLHDATETLREQGHKVAHAHFSFIYPMPRNAKELLSKYSKVVVAEQNNGQLAKFLRGQIDGFVPYQYNRVTGQPFSVNELVEAFTEILNKK</sequence>
<feature type="domain" description="Pyruvate flavodoxin/ferredoxin oxidoreductase pyrimidine binding" evidence="3">
    <location>
        <begin position="271"/>
        <end position="450"/>
    </location>
</feature>
<proteinExistence type="predicted"/>
<dbReference type="SUPFAM" id="SSF52922">
    <property type="entry name" value="TK C-terminal domain-like"/>
    <property type="match status" value="1"/>
</dbReference>
<dbReference type="InterPro" id="IPR029061">
    <property type="entry name" value="THDP-binding"/>
</dbReference>
<dbReference type="InterPro" id="IPR002869">
    <property type="entry name" value="Pyrv_flavodox_OxRed_cen"/>
</dbReference>
<dbReference type="GO" id="GO:0006979">
    <property type="term" value="P:response to oxidative stress"/>
    <property type="evidence" value="ECO:0007669"/>
    <property type="project" value="TreeGrafter"/>
</dbReference>